<dbReference type="EMBL" id="GBXM01104487">
    <property type="protein sequence ID" value="JAH04090.1"/>
    <property type="molecule type" value="Transcribed_RNA"/>
</dbReference>
<evidence type="ECO:0000256" key="1">
    <source>
        <dbReference type="SAM" id="MobiDB-lite"/>
    </source>
</evidence>
<reference evidence="2" key="1">
    <citation type="submission" date="2014-11" db="EMBL/GenBank/DDBJ databases">
        <authorList>
            <person name="Amaro Gonzalez C."/>
        </authorList>
    </citation>
    <scope>NUCLEOTIDE SEQUENCE</scope>
</reference>
<protein>
    <submittedName>
        <fullName evidence="2">Uncharacterized protein</fullName>
    </submittedName>
</protein>
<reference evidence="2" key="2">
    <citation type="journal article" date="2015" name="Fish Shellfish Immunol.">
        <title>Early steps in the European eel (Anguilla anguilla)-Vibrio vulnificus interaction in the gills: Role of the RtxA13 toxin.</title>
        <authorList>
            <person name="Callol A."/>
            <person name="Pajuelo D."/>
            <person name="Ebbesson L."/>
            <person name="Teles M."/>
            <person name="MacKenzie S."/>
            <person name="Amaro C."/>
        </authorList>
    </citation>
    <scope>NUCLEOTIDE SEQUENCE</scope>
</reference>
<name>A0A0E9PJ23_ANGAN</name>
<sequence>MSMKCFTSPRHGPPEVLKGSRGV</sequence>
<proteinExistence type="predicted"/>
<dbReference type="AlphaFoldDB" id="A0A0E9PJ23"/>
<feature type="region of interest" description="Disordered" evidence="1">
    <location>
        <begin position="1"/>
        <end position="23"/>
    </location>
</feature>
<evidence type="ECO:0000313" key="2">
    <source>
        <dbReference type="EMBL" id="JAH04090.1"/>
    </source>
</evidence>
<accession>A0A0E9PJ23</accession>
<organism evidence="2">
    <name type="scientific">Anguilla anguilla</name>
    <name type="common">European freshwater eel</name>
    <name type="synonym">Muraena anguilla</name>
    <dbReference type="NCBI Taxonomy" id="7936"/>
    <lineage>
        <taxon>Eukaryota</taxon>
        <taxon>Metazoa</taxon>
        <taxon>Chordata</taxon>
        <taxon>Craniata</taxon>
        <taxon>Vertebrata</taxon>
        <taxon>Euteleostomi</taxon>
        <taxon>Actinopterygii</taxon>
        <taxon>Neopterygii</taxon>
        <taxon>Teleostei</taxon>
        <taxon>Anguilliformes</taxon>
        <taxon>Anguillidae</taxon>
        <taxon>Anguilla</taxon>
    </lineage>
</organism>